<dbReference type="Pfam" id="PF13578">
    <property type="entry name" value="Methyltransf_24"/>
    <property type="match status" value="1"/>
</dbReference>
<dbReference type="InterPro" id="IPR029063">
    <property type="entry name" value="SAM-dependent_MTases_sf"/>
</dbReference>
<evidence type="ECO:0000313" key="1">
    <source>
        <dbReference type="EMBL" id="MBB6111467.1"/>
    </source>
</evidence>
<dbReference type="Proteomes" id="UP000548326">
    <property type="component" value="Unassembled WGS sequence"/>
</dbReference>
<organism evidence="2 4">
    <name type="scientific">Mucilaginibacter lappiensis</name>
    <dbReference type="NCBI Taxonomy" id="354630"/>
    <lineage>
        <taxon>Bacteria</taxon>
        <taxon>Pseudomonadati</taxon>
        <taxon>Bacteroidota</taxon>
        <taxon>Sphingobacteriia</taxon>
        <taxon>Sphingobacteriales</taxon>
        <taxon>Sphingobacteriaceae</taxon>
        <taxon>Mucilaginibacter</taxon>
    </lineage>
</organism>
<reference evidence="3 4" key="1">
    <citation type="submission" date="2020-08" db="EMBL/GenBank/DDBJ databases">
        <title>Genomic Encyclopedia of Type Strains, Phase IV (KMG-V): Genome sequencing to study the core and pangenomes of soil and plant-associated prokaryotes.</title>
        <authorList>
            <person name="Whitman W."/>
        </authorList>
    </citation>
    <scope>NUCLEOTIDE SEQUENCE [LARGE SCALE GENOMIC DNA]</scope>
    <source>
        <strain evidence="1 3">ANJLi2</strain>
        <strain evidence="2 4">MP601</strain>
    </source>
</reference>
<dbReference type="AlphaFoldDB" id="A0A1N7DVC7"/>
<dbReference type="SUPFAM" id="SSF53335">
    <property type="entry name" value="S-adenosyl-L-methionine-dependent methyltransferases"/>
    <property type="match status" value="1"/>
</dbReference>
<name>A0A1N7DVC7_9SPHI</name>
<gene>
    <name evidence="2" type="ORF">HDF22_004335</name>
    <name evidence="1" type="ORF">HDF23_004237</name>
</gene>
<protein>
    <submittedName>
        <fullName evidence="2">Uncharacterized protein</fullName>
    </submittedName>
</protein>
<sequence>MNDLELYFNKNDKRVIYKWAHYFDVYERHFSKYRDKEIVILEIGTLHGGSLQMWKSYFGDKAKIYGMDINPACKAVEEENIKVLIGSQTDRKFLRQVKQEIPPIDILIDDGGHTMLQQIVSYEELFDHVKPDGVYLCEDIHTSYWLKYGGGHKRRGSFIEYSKNFIDQLNAYHSVEKSLPVSSFTRSVNSVHYYDSIVVVEKRPTPQPTSSQTGTIKTPPMNLEVHGVAKVKKNLRYRLKHIANVVTAFFKLPFKKGSFDYS</sequence>
<dbReference type="Proteomes" id="UP000541583">
    <property type="component" value="Unassembled WGS sequence"/>
</dbReference>
<dbReference type="OrthoDB" id="9816564at2"/>
<accession>A0A1N7DVC7</accession>
<dbReference type="STRING" id="354630.SAMN05421821_11288"/>
<evidence type="ECO:0000313" key="2">
    <source>
        <dbReference type="EMBL" id="MBB6130196.1"/>
    </source>
</evidence>
<proteinExistence type="predicted"/>
<evidence type="ECO:0000313" key="3">
    <source>
        <dbReference type="Proteomes" id="UP000541583"/>
    </source>
</evidence>
<dbReference type="EMBL" id="JACHCB010000012">
    <property type="protein sequence ID" value="MBB6111467.1"/>
    <property type="molecule type" value="Genomic_DNA"/>
</dbReference>
<dbReference type="Gene3D" id="3.40.50.150">
    <property type="entry name" value="Vaccinia Virus protein VP39"/>
    <property type="match status" value="1"/>
</dbReference>
<dbReference type="RefSeq" id="WP_076375914.1">
    <property type="nucleotide sequence ID" value="NZ_FTMG01000012.1"/>
</dbReference>
<dbReference type="EMBL" id="JACHCA010000013">
    <property type="protein sequence ID" value="MBB6130196.1"/>
    <property type="molecule type" value="Genomic_DNA"/>
</dbReference>
<comment type="caution">
    <text evidence="2">The sequence shown here is derived from an EMBL/GenBank/DDBJ whole genome shotgun (WGS) entry which is preliminary data.</text>
</comment>
<evidence type="ECO:0000313" key="4">
    <source>
        <dbReference type="Proteomes" id="UP000548326"/>
    </source>
</evidence>
<keyword evidence="3" id="KW-1185">Reference proteome</keyword>